<dbReference type="EMBL" id="LAZR01029462">
    <property type="protein sequence ID" value="KKL59505.1"/>
    <property type="molecule type" value="Genomic_DNA"/>
</dbReference>
<organism evidence="5">
    <name type="scientific">marine sediment metagenome</name>
    <dbReference type="NCBI Taxonomy" id="412755"/>
    <lineage>
        <taxon>unclassified sequences</taxon>
        <taxon>metagenomes</taxon>
        <taxon>ecological metagenomes</taxon>
    </lineage>
</organism>
<dbReference type="InterPro" id="IPR036388">
    <property type="entry name" value="WH-like_DNA-bd_sf"/>
</dbReference>
<evidence type="ECO:0000256" key="3">
    <source>
        <dbReference type="ARBA" id="ARBA00023163"/>
    </source>
</evidence>
<dbReference type="GO" id="GO:0043565">
    <property type="term" value="F:sequence-specific DNA binding"/>
    <property type="evidence" value="ECO:0007669"/>
    <property type="project" value="InterPro"/>
</dbReference>
<evidence type="ECO:0000259" key="4">
    <source>
        <dbReference type="PROSITE" id="PS50956"/>
    </source>
</evidence>
<dbReference type="AlphaFoldDB" id="A0A0F9FQD3"/>
<dbReference type="SUPFAM" id="SSF54909">
    <property type="entry name" value="Dimeric alpha+beta barrel"/>
    <property type="match status" value="1"/>
</dbReference>
<proteinExistence type="predicted"/>
<keyword evidence="3" id="KW-0804">Transcription</keyword>
<dbReference type="GO" id="GO:0043200">
    <property type="term" value="P:response to amino acid"/>
    <property type="evidence" value="ECO:0007669"/>
    <property type="project" value="TreeGrafter"/>
</dbReference>
<dbReference type="Gene3D" id="1.10.10.10">
    <property type="entry name" value="Winged helix-like DNA-binding domain superfamily/Winged helix DNA-binding domain"/>
    <property type="match status" value="1"/>
</dbReference>
<reference evidence="5" key="1">
    <citation type="journal article" date="2015" name="Nature">
        <title>Complex archaea that bridge the gap between prokaryotes and eukaryotes.</title>
        <authorList>
            <person name="Spang A."/>
            <person name="Saw J.H."/>
            <person name="Jorgensen S.L."/>
            <person name="Zaremba-Niedzwiedzka K."/>
            <person name="Martijn J."/>
            <person name="Lind A.E."/>
            <person name="van Eijk R."/>
            <person name="Schleper C."/>
            <person name="Guy L."/>
            <person name="Ettema T.J."/>
        </authorList>
    </citation>
    <scope>NUCLEOTIDE SEQUENCE</scope>
</reference>
<dbReference type="Gene3D" id="3.30.70.920">
    <property type="match status" value="1"/>
</dbReference>
<comment type="caution">
    <text evidence="5">The sequence shown here is derived from an EMBL/GenBank/DDBJ whole genome shotgun (WGS) entry which is preliminary data.</text>
</comment>
<protein>
    <recommendedName>
        <fullName evidence="4">HTH asnC-type domain-containing protein</fullName>
    </recommendedName>
</protein>
<dbReference type="GO" id="GO:0005829">
    <property type="term" value="C:cytosol"/>
    <property type="evidence" value="ECO:0007669"/>
    <property type="project" value="TreeGrafter"/>
</dbReference>
<dbReference type="InterPro" id="IPR019888">
    <property type="entry name" value="Tscrpt_reg_AsnC-like"/>
</dbReference>
<dbReference type="InterPro" id="IPR011008">
    <property type="entry name" value="Dimeric_a/b-barrel"/>
</dbReference>
<keyword evidence="1" id="KW-0805">Transcription regulation</keyword>
<sequence length="180" mass="20817">MKEKEYQMDHIDKQILSIIQDDPNISHTQIARQINRSQPTVGLRLKKMEQVGLFQIQPGVNFKNTDYIVVFVNLSATTPEMIIEMAKKCPYMLNAFRLSGIFNVMVLLANRDLKKLYNVINIHFRNNPNVQRVSMKVVLDIANDFILPMNLDDEFPLSSSENECIDNCEYCLKETMESKA</sequence>
<feature type="domain" description="HTH asnC-type" evidence="4">
    <location>
        <begin position="8"/>
        <end position="68"/>
    </location>
</feature>
<name>A0A0F9FQD3_9ZZZZ</name>
<evidence type="ECO:0000256" key="1">
    <source>
        <dbReference type="ARBA" id="ARBA00023015"/>
    </source>
</evidence>
<dbReference type="InterPro" id="IPR036390">
    <property type="entry name" value="WH_DNA-bd_sf"/>
</dbReference>
<dbReference type="SUPFAM" id="SSF46785">
    <property type="entry name" value="Winged helix' DNA-binding domain"/>
    <property type="match status" value="1"/>
</dbReference>
<gene>
    <name evidence="5" type="ORF">LCGC14_2214690</name>
</gene>
<dbReference type="PRINTS" id="PR00033">
    <property type="entry name" value="HTHASNC"/>
</dbReference>
<keyword evidence="2" id="KW-0238">DNA-binding</keyword>
<dbReference type="PANTHER" id="PTHR30154">
    <property type="entry name" value="LEUCINE-RESPONSIVE REGULATORY PROTEIN"/>
    <property type="match status" value="1"/>
</dbReference>
<dbReference type="PROSITE" id="PS50956">
    <property type="entry name" value="HTH_ASNC_2"/>
    <property type="match status" value="1"/>
</dbReference>
<dbReference type="CDD" id="cd00090">
    <property type="entry name" value="HTH_ARSR"/>
    <property type="match status" value="1"/>
</dbReference>
<dbReference type="InterPro" id="IPR000485">
    <property type="entry name" value="AsnC-type_HTH_dom"/>
</dbReference>
<evidence type="ECO:0000256" key="2">
    <source>
        <dbReference type="ARBA" id="ARBA00023125"/>
    </source>
</evidence>
<dbReference type="SMART" id="SM00344">
    <property type="entry name" value="HTH_ASNC"/>
    <property type="match status" value="1"/>
</dbReference>
<dbReference type="InterPro" id="IPR011991">
    <property type="entry name" value="ArsR-like_HTH"/>
</dbReference>
<evidence type="ECO:0000313" key="5">
    <source>
        <dbReference type="EMBL" id="KKL59505.1"/>
    </source>
</evidence>
<dbReference type="Pfam" id="PF13412">
    <property type="entry name" value="HTH_24"/>
    <property type="match status" value="1"/>
</dbReference>
<accession>A0A0F9FQD3</accession>
<dbReference type="PANTHER" id="PTHR30154:SF34">
    <property type="entry name" value="TRANSCRIPTIONAL REGULATOR AZLB"/>
    <property type="match status" value="1"/>
</dbReference>